<dbReference type="EMBL" id="BGPR01014636">
    <property type="protein sequence ID" value="GBN66044.1"/>
    <property type="molecule type" value="Genomic_DNA"/>
</dbReference>
<dbReference type="GO" id="GO:0005634">
    <property type="term" value="C:nucleus"/>
    <property type="evidence" value="ECO:0007669"/>
    <property type="project" value="UniProtKB-SubCell"/>
</dbReference>
<comment type="caution">
    <text evidence="5">The sequence shown here is derived from an EMBL/GenBank/DDBJ whole genome shotgun (WGS) entry which is preliminary data.</text>
</comment>
<evidence type="ECO:0000256" key="1">
    <source>
        <dbReference type="ARBA" id="ARBA00004123"/>
    </source>
</evidence>
<protein>
    <submittedName>
        <fullName evidence="5">Tigger transposable element-derived protein 4</fullName>
    </submittedName>
</protein>
<evidence type="ECO:0000313" key="5">
    <source>
        <dbReference type="EMBL" id="GBN66044.1"/>
    </source>
</evidence>
<gene>
    <name evidence="5" type="primary">Tigd4_267</name>
    <name evidence="5" type="ORF">AVEN_66579_1</name>
</gene>
<keyword evidence="3" id="KW-0539">Nucleus</keyword>
<dbReference type="SMART" id="SM00674">
    <property type="entry name" value="CENPB"/>
    <property type="match status" value="1"/>
</dbReference>
<evidence type="ECO:0000256" key="2">
    <source>
        <dbReference type="ARBA" id="ARBA00023125"/>
    </source>
</evidence>
<dbReference type="SUPFAM" id="SSF46689">
    <property type="entry name" value="Homeodomain-like"/>
    <property type="match status" value="1"/>
</dbReference>
<dbReference type="PANTHER" id="PTHR19303:SF73">
    <property type="entry name" value="PROTEIN PDC2"/>
    <property type="match status" value="1"/>
</dbReference>
<dbReference type="InterPro" id="IPR050863">
    <property type="entry name" value="CenT-Element_Derived"/>
</dbReference>
<reference evidence="5 6" key="1">
    <citation type="journal article" date="2019" name="Sci. Rep.">
        <title>Orb-weaving spider Araneus ventricosus genome elucidates the spidroin gene catalogue.</title>
        <authorList>
            <person name="Kono N."/>
            <person name="Nakamura H."/>
            <person name="Ohtoshi R."/>
            <person name="Moran D.A.P."/>
            <person name="Shinohara A."/>
            <person name="Yoshida Y."/>
            <person name="Fujiwara M."/>
            <person name="Mori M."/>
            <person name="Tomita M."/>
            <person name="Arakawa K."/>
        </authorList>
    </citation>
    <scope>NUCLEOTIDE SEQUENCE [LARGE SCALE GENOMIC DNA]</scope>
</reference>
<name>A0A4Y2QRP3_ARAVE</name>
<accession>A0A4Y2QRP3</accession>
<dbReference type="InterPro" id="IPR007889">
    <property type="entry name" value="HTH_Psq"/>
</dbReference>
<comment type="subcellular location">
    <subcellularLocation>
        <location evidence="1">Nucleus</location>
    </subcellularLocation>
</comment>
<dbReference type="Pfam" id="PF04218">
    <property type="entry name" value="CENP-B_N"/>
    <property type="match status" value="1"/>
</dbReference>
<dbReference type="AlphaFoldDB" id="A0A4Y2QRP3"/>
<evidence type="ECO:0000259" key="4">
    <source>
        <dbReference type="PROSITE" id="PS51253"/>
    </source>
</evidence>
<dbReference type="PANTHER" id="PTHR19303">
    <property type="entry name" value="TRANSPOSON"/>
    <property type="match status" value="1"/>
</dbReference>
<proteinExistence type="predicted"/>
<dbReference type="Proteomes" id="UP000499080">
    <property type="component" value="Unassembled WGS sequence"/>
</dbReference>
<evidence type="ECO:0000256" key="3">
    <source>
        <dbReference type="ARBA" id="ARBA00023242"/>
    </source>
</evidence>
<feature type="domain" description="HTH CENPB-type" evidence="4">
    <location>
        <begin position="52"/>
        <end position="123"/>
    </location>
</feature>
<dbReference type="Gene3D" id="1.10.10.60">
    <property type="entry name" value="Homeodomain-like"/>
    <property type="match status" value="2"/>
</dbReference>
<dbReference type="PROSITE" id="PS51253">
    <property type="entry name" value="HTH_CENPB"/>
    <property type="match status" value="1"/>
</dbReference>
<evidence type="ECO:0000313" key="6">
    <source>
        <dbReference type="Proteomes" id="UP000499080"/>
    </source>
</evidence>
<keyword evidence="2" id="KW-0238">DNA-binding</keyword>
<dbReference type="InterPro" id="IPR009057">
    <property type="entry name" value="Homeodomain-like_sf"/>
</dbReference>
<dbReference type="GO" id="GO:0003677">
    <property type="term" value="F:DNA binding"/>
    <property type="evidence" value="ECO:0007669"/>
    <property type="project" value="UniProtKB-KW"/>
</dbReference>
<keyword evidence="6" id="KW-1185">Reference proteome</keyword>
<dbReference type="Pfam" id="PF03221">
    <property type="entry name" value="HTH_Tnp_Tc5"/>
    <property type="match status" value="1"/>
</dbReference>
<sequence length="239" mass="27275">MDVMKKFKENPCTSKKALAEHFNAPELTLRGILKNREAIIVAHQECGIQSKIRRRIQGKKFEEYEKVLVKWFKEAHASNLPVNIELLRDKAVQLSKSFEMVNFSASHGWVEKFKNRHSLATHALSRESASVNEGTVEQWKEDLATLVNGYEPKNIYNCDKTGLFYKLMPDRTLTFKGEPCQAQLREIGDVVAEINGGEEDEEADNDDEEDAAKVPPTHTVALEALETLLHYFQFNSFMS</sequence>
<dbReference type="InterPro" id="IPR006600">
    <property type="entry name" value="HTH_CenpB_DNA-bd_dom"/>
</dbReference>
<dbReference type="OrthoDB" id="125347at2759"/>
<organism evidence="5 6">
    <name type="scientific">Araneus ventricosus</name>
    <name type="common">Orbweaver spider</name>
    <name type="synonym">Epeira ventricosa</name>
    <dbReference type="NCBI Taxonomy" id="182803"/>
    <lineage>
        <taxon>Eukaryota</taxon>
        <taxon>Metazoa</taxon>
        <taxon>Ecdysozoa</taxon>
        <taxon>Arthropoda</taxon>
        <taxon>Chelicerata</taxon>
        <taxon>Arachnida</taxon>
        <taxon>Araneae</taxon>
        <taxon>Araneomorphae</taxon>
        <taxon>Entelegynae</taxon>
        <taxon>Araneoidea</taxon>
        <taxon>Araneidae</taxon>
        <taxon>Araneus</taxon>
    </lineage>
</organism>